<keyword evidence="1" id="KW-0812">Transmembrane</keyword>
<organism evidence="2 3">
    <name type="scientific">Pleuronectes platessa</name>
    <name type="common">European plaice</name>
    <dbReference type="NCBI Taxonomy" id="8262"/>
    <lineage>
        <taxon>Eukaryota</taxon>
        <taxon>Metazoa</taxon>
        <taxon>Chordata</taxon>
        <taxon>Craniata</taxon>
        <taxon>Vertebrata</taxon>
        <taxon>Euteleostomi</taxon>
        <taxon>Actinopterygii</taxon>
        <taxon>Neopterygii</taxon>
        <taxon>Teleostei</taxon>
        <taxon>Neoteleostei</taxon>
        <taxon>Acanthomorphata</taxon>
        <taxon>Carangaria</taxon>
        <taxon>Pleuronectiformes</taxon>
        <taxon>Pleuronectoidei</taxon>
        <taxon>Pleuronectidae</taxon>
        <taxon>Pleuronectes</taxon>
    </lineage>
</organism>
<name>A0A9N7UXT2_PLEPL</name>
<proteinExistence type="predicted"/>
<keyword evidence="1" id="KW-1133">Transmembrane helix</keyword>
<gene>
    <name evidence="2" type="ORF">PLEPLA_LOCUS26341</name>
</gene>
<evidence type="ECO:0000313" key="2">
    <source>
        <dbReference type="EMBL" id="CAB1438411.1"/>
    </source>
</evidence>
<evidence type="ECO:0000313" key="3">
    <source>
        <dbReference type="Proteomes" id="UP001153269"/>
    </source>
</evidence>
<keyword evidence="3" id="KW-1185">Reference proteome</keyword>
<dbReference type="AlphaFoldDB" id="A0A9N7UXT2"/>
<accession>A0A9N7UXT2</accession>
<protein>
    <submittedName>
        <fullName evidence="2">Uncharacterized protein</fullName>
    </submittedName>
</protein>
<reference evidence="2" key="1">
    <citation type="submission" date="2020-03" db="EMBL/GenBank/DDBJ databases">
        <authorList>
            <person name="Weist P."/>
        </authorList>
    </citation>
    <scope>NUCLEOTIDE SEQUENCE</scope>
</reference>
<sequence>MILFHEVFLQVSTRPRLVYDWLDLSLSQTYWDQEKPISVTTIIIIIITAVVALVIIGLIVHRRKKAQSTSPAGKDPDVLLNTVLDEKQCHHSLPLTLGTH</sequence>
<dbReference type="Proteomes" id="UP001153269">
    <property type="component" value="Unassembled WGS sequence"/>
</dbReference>
<keyword evidence="1" id="KW-0472">Membrane</keyword>
<feature type="transmembrane region" description="Helical" evidence="1">
    <location>
        <begin position="37"/>
        <end position="60"/>
    </location>
</feature>
<evidence type="ECO:0000256" key="1">
    <source>
        <dbReference type="SAM" id="Phobius"/>
    </source>
</evidence>
<comment type="caution">
    <text evidence="2">The sequence shown here is derived from an EMBL/GenBank/DDBJ whole genome shotgun (WGS) entry which is preliminary data.</text>
</comment>
<dbReference type="EMBL" id="CADEAL010002155">
    <property type="protein sequence ID" value="CAB1438411.1"/>
    <property type="molecule type" value="Genomic_DNA"/>
</dbReference>